<proteinExistence type="inferred from homology"/>
<evidence type="ECO:0000256" key="1">
    <source>
        <dbReference type="ARBA" id="ARBA00009995"/>
    </source>
</evidence>
<accession>A0A0J8DWG0</accession>
<dbReference type="GO" id="GO:0008194">
    <property type="term" value="F:UDP-glycosyltransferase activity"/>
    <property type="evidence" value="ECO:0007669"/>
    <property type="project" value="InterPro"/>
</dbReference>
<keyword evidence="2" id="KW-0328">Glycosyltransferase</keyword>
<reference evidence="5 6" key="1">
    <citation type="journal article" date="2014" name="Nature">
        <title>The genome of the recently domesticated crop plant sugar beet (Beta vulgaris).</title>
        <authorList>
            <person name="Dohm J.C."/>
            <person name="Minoche A.E."/>
            <person name="Holtgrawe D."/>
            <person name="Capella-Gutierrez S."/>
            <person name="Zakrzewski F."/>
            <person name="Tafer H."/>
            <person name="Rupp O."/>
            <person name="Sorensen T.R."/>
            <person name="Stracke R."/>
            <person name="Reinhardt R."/>
            <person name="Goesmann A."/>
            <person name="Kraft T."/>
            <person name="Schulz B."/>
            <person name="Stadler P.F."/>
            <person name="Schmidt T."/>
            <person name="Gabaldon T."/>
            <person name="Lehrach H."/>
            <person name="Weisshaar B."/>
            <person name="Himmelbauer H."/>
        </authorList>
    </citation>
    <scope>NUCLEOTIDE SEQUENCE [LARGE SCALE GENOMIC DNA]</scope>
    <source>
        <tissue evidence="5">Taproot</tissue>
    </source>
</reference>
<dbReference type="CDD" id="cd03784">
    <property type="entry name" value="GT1_Gtf-like"/>
    <property type="match status" value="1"/>
</dbReference>
<organism evidence="5 6">
    <name type="scientific">Beta vulgaris subsp. vulgaris</name>
    <name type="common">Beet</name>
    <dbReference type="NCBI Taxonomy" id="3555"/>
    <lineage>
        <taxon>Eukaryota</taxon>
        <taxon>Viridiplantae</taxon>
        <taxon>Streptophyta</taxon>
        <taxon>Embryophyta</taxon>
        <taxon>Tracheophyta</taxon>
        <taxon>Spermatophyta</taxon>
        <taxon>Magnoliopsida</taxon>
        <taxon>eudicotyledons</taxon>
        <taxon>Gunneridae</taxon>
        <taxon>Pentapetalae</taxon>
        <taxon>Caryophyllales</taxon>
        <taxon>Chenopodiaceae</taxon>
        <taxon>Betoideae</taxon>
        <taxon>Beta</taxon>
    </lineage>
</organism>
<dbReference type="Gene3D" id="3.40.50.2000">
    <property type="entry name" value="Glycogen Phosphorylase B"/>
    <property type="match status" value="2"/>
</dbReference>
<evidence type="ECO:0000256" key="4">
    <source>
        <dbReference type="SAM" id="MobiDB-lite"/>
    </source>
</evidence>
<dbReference type="EMBL" id="KQ090519">
    <property type="protein sequence ID" value="KMS95195.1"/>
    <property type="molecule type" value="Genomic_DNA"/>
</dbReference>
<dbReference type="Proteomes" id="UP000035740">
    <property type="component" value="Unassembled WGS sequence"/>
</dbReference>
<dbReference type="OMA" id="NTWEDME"/>
<comment type="similarity">
    <text evidence="1">Belongs to the UDP-glycosyltransferase family.</text>
</comment>
<evidence type="ECO:0000256" key="2">
    <source>
        <dbReference type="ARBA" id="ARBA00022676"/>
    </source>
</evidence>
<dbReference type="SUPFAM" id="SSF53756">
    <property type="entry name" value="UDP-Glycosyltransferase/glycogen phosphorylase"/>
    <property type="match status" value="1"/>
</dbReference>
<feature type="compositionally biased region" description="Basic and acidic residues" evidence="4">
    <location>
        <begin position="519"/>
        <end position="528"/>
    </location>
</feature>
<dbReference type="Pfam" id="PF00201">
    <property type="entry name" value="UDPGT"/>
    <property type="match status" value="1"/>
</dbReference>
<name>A0A0J8DWG0_BETVV</name>
<dbReference type="Gramene" id="KMS95195">
    <property type="protein sequence ID" value="KMS95195"/>
    <property type="gene ID" value="BVRB_011350"/>
</dbReference>
<keyword evidence="3" id="KW-0808">Transferase</keyword>
<dbReference type="FunFam" id="3.40.50.2000:FF:000051">
    <property type="entry name" value="Glycosyltransferase"/>
    <property type="match status" value="1"/>
</dbReference>
<dbReference type="PROSITE" id="PS00375">
    <property type="entry name" value="UDPGT"/>
    <property type="match status" value="1"/>
</dbReference>
<evidence type="ECO:0000313" key="5">
    <source>
        <dbReference type="EMBL" id="KMS95195.1"/>
    </source>
</evidence>
<dbReference type="InterPro" id="IPR035595">
    <property type="entry name" value="UDP_glycos_trans_CS"/>
</dbReference>
<protein>
    <submittedName>
        <fullName evidence="5">Uncharacterized protein</fullName>
    </submittedName>
</protein>
<sequence>MVISSKTHVALLASPGSGHLIPVVELAKRLAAHHELTITIFAVTPSVHRAEDEIYGSAISSWRGVINTVILPTETQNFPSKQSFIPTLLDMMRDALPALRSAINGMKNKPIALIVDQFSTEAIKTIAQEFNMFKYVFIASNAMFLSYNLYLPHVDKVVNRDEPFYIPGCEPIPGEDLLELTFIPDERPYKDFVRMGYDIAAVDGILVNTWDDLEAKTLLAFKDLRFMKEIAKAPVYPIGPVVRTGEPKGLKPELIKWLDRQPNESVVYVSFGSGGTISAQQTIELAMGLELSKQRFIWVIRPPIENDNAGSLFKSMHGEGGLSKYLPDGFVDRTHEVGFIVPMWAPQDEILPHRSIGAFVCHCGWNSTLESIVNGVPIIAWPLYAEQKMNATMLVNNLGIAVRSHVKPSMELVERGEIAKMVRRVMVDKEGIGIRTRVNELKASANKALSEGGSSYNALSESRPSPVSFHSLKTMGEPVTRVDLEGVTAAFTTALTALTEQMTALTTQMNNMQNNNNRGGDKRGERNRTPGKRGKRPVVVDSSSSEEEEVYEEERSEEGNNSFKHDYRVKADIPLFYENMGVEEFLDWQIDVDRFFEVMEVPQNKHVKMVAVRLKSTAVVWWDKLVAQRQRQRKGPVKT</sequence>
<feature type="region of interest" description="Disordered" evidence="4">
    <location>
        <begin position="510"/>
        <end position="561"/>
    </location>
</feature>
<keyword evidence="6" id="KW-1185">Reference proteome</keyword>
<dbReference type="eggNOG" id="KOG1192">
    <property type="taxonomic scope" value="Eukaryota"/>
</dbReference>
<dbReference type="PANTHER" id="PTHR48046:SF1">
    <property type="entry name" value="GLYCOSYLTRANSFERASE-RELATED"/>
    <property type="match status" value="1"/>
</dbReference>
<evidence type="ECO:0000256" key="3">
    <source>
        <dbReference type="ARBA" id="ARBA00022679"/>
    </source>
</evidence>
<dbReference type="AlphaFoldDB" id="A0A0J8DWG0"/>
<dbReference type="PANTHER" id="PTHR48046">
    <property type="entry name" value="UDP-GLYCOSYLTRANSFERASE 72E1"/>
    <property type="match status" value="1"/>
</dbReference>
<evidence type="ECO:0000313" key="6">
    <source>
        <dbReference type="Proteomes" id="UP000035740"/>
    </source>
</evidence>
<dbReference type="InterPro" id="IPR002213">
    <property type="entry name" value="UDP_glucos_trans"/>
</dbReference>
<feature type="compositionally biased region" description="Acidic residues" evidence="4">
    <location>
        <begin position="544"/>
        <end position="556"/>
    </location>
</feature>
<dbReference type="OrthoDB" id="5835829at2759"/>
<gene>
    <name evidence="5" type="ORF">BVRB_011350</name>
</gene>